<accession>A0A1S3B5U7</accession>
<evidence type="ECO:0000256" key="2">
    <source>
        <dbReference type="SAM" id="MobiDB-lite"/>
    </source>
</evidence>
<evidence type="ECO:0000256" key="1">
    <source>
        <dbReference type="SAM" id="Coils"/>
    </source>
</evidence>
<keyword evidence="1" id="KW-0175">Coiled coil</keyword>
<evidence type="ECO:0000313" key="4">
    <source>
        <dbReference type="RefSeq" id="XP_008442507.2"/>
    </source>
</evidence>
<gene>
    <name evidence="4" type="primary">LOC103486349</name>
</gene>
<feature type="region of interest" description="Disordered" evidence="2">
    <location>
        <begin position="1"/>
        <end position="33"/>
    </location>
</feature>
<dbReference type="AlphaFoldDB" id="A0A1S3B5U7"/>
<proteinExistence type="predicted"/>
<keyword evidence="3" id="KW-1185">Reference proteome</keyword>
<dbReference type="PANTHER" id="PTHR35295:SF1">
    <property type="entry name" value="DNA LIGASE-LIKE PROTEIN"/>
    <property type="match status" value="1"/>
</dbReference>
<protein>
    <submittedName>
        <fullName evidence="4">Uncharacterized protein LOC103486349 isoform X2</fullName>
    </submittedName>
</protein>
<name>A0A1S3B5U7_CUCME</name>
<feature type="coiled-coil region" evidence="1">
    <location>
        <begin position="75"/>
        <end position="102"/>
    </location>
</feature>
<dbReference type="PANTHER" id="PTHR35295">
    <property type="entry name" value="DNA LIGASE-LIKE PROTEIN"/>
    <property type="match status" value="1"/>
</dbReference>
<organism evidence="3 4">
    <name type="scientific">Cucumis melo</name>
    <name type="common">Muskmelon</name>
    <dbReference type="NCBI Taxonomy" id="3656"/>
    <lineage>
        <taxon>Eukaryota</taxon>
        <taxon>Viridiplantae</taxon>
        <taxon>Streptophyta</taxon>
        <taxon>Embryophyta</taxon>
        <taxon>Tracheophyta</taxon>
        <taxon>Spermatophyta</taxon>
        <taxon>Magnoliopsida</taxon>
        <taxon>eudicotyledons</taxon>
        <taxon>Gunneridae</taxon>
        <taxon>Pentapetalae</taxon>
        <taxon>rosids</taxon>
        <taxon>fabids</taxon>
        <taxon>Cucurbitales</taxon>
        <taxon>Cucurbitaceae</taxon>
        <taxon>Benincaseae</taxon>
        <taxon>Cucumis</taxon>
    </lineage>
</organism>
<dbReference type="Proteomes" id="UP001652600">
    <property type="component" value="Chromosome 12"/>
</dbReference>
<feature type="coiled-coil region" evidence="1">
    <location>
        <begin position="127"/>
        <end position="183"/>
    </location>
</feature>
<dbReference type="GeneID" id="103486349"/>
<evidence type="ECO:0000313" key="3">
    <source>
        <dbReference type="Proteomes" id="UP001652600"/>
    </source>
</evidence>
<reference evidence="4" key="1">
    <citation type="submission" date="2025-08" db="UniProtKB">
        <authorList>
            <consortium name="RefSeq"/>
        </authorList>
    </citation>
    <scope>IDENTIFICATION</scope>
    <source>
        <tissue evidence="4">Stem</tissue>
    </source>
</reference>
<sequence length="210" mass="24299">MVNIKIPTAKTRSRKRVSDTDLTSSEQRTRTNDDIDLDLDLSDDLKGIVSALNQIKERAHKDDLKKNEETISSVATEMRTMIEEVKSKLEKDRQNFAKALSKSSKEDETAKFQALYEKFTKEKATHLQAIKDTISKFEEEKERLFAKYEQLRKRERSLISEQERACAEKIAQLEESLKRKKQDDKTFSLLRKTLGSFLDTGSDEDFPADD</sequence>
<dbReference type="RefSeq" id="XP_008442507.2">
    <property type="nucleotide sequence ID" value="XM_008444285.3"/>
</dbReference>